<comment type="caution">
    <text evidence="1">The sequence shown here is derived from an EMBL/GenBank/DDBJ whole genome shotgun (WGS) entry which is preliminary data.</text>
</comment>
<sequence length="104" mass="12268">MWVSVDLRPQNTHFVEIKHGFLLCLTPIVRQFMKHYRLSHYFLDGMPWVQGRVRVLKDHLHLFPVWSQLLFSQSGNICSIVNNIAFIRLVKSYYRSCGGRFTTA</sequence>
<name>A0A645FL10_9ZZZZ</name>
<gene>
    <name evidence="1" type="ORF">SDC9_162410</name>
</gene>
<dbReference type="EMBL" id="VSSQ01061787">
    <property type="protein sequence ID" value="MPN15081.1"/>
    <property type="molecule type" value="Genomic_DNA"/>
</dbReference>
<organism evidence="1">
    <name type="scientific">bioreactor metagenome</name>
    <dbReference type="NCBI Taxonomy" id="1076179"/>
    <lineage>
        <taxon>unclassified sequences</taxon>
        <taxon>metagenomes</taxon>
        <taxon>ecological metagenomes</taxon>
    </lineage>
</organism>
<reference evidence="1" key="1">
    <citation type="submission" date="2019-08" db="EMBL/GenBank/DDBJ databases">
        <authorList>
            <person name="Kucharzyk K."/>
            <person name="Murdoch R.W."/>
            <person name="Higgins S."/>
            <person name="Loffler F."/>
        </authorList>
    </citation>
    <scope>NUCLEOTIDE SEQUENCE</scope>
</reference>
<accession>A0A645FL10</accession>
<protein>
    <submittedName>
        <fullName evidence="1">Uncharacterized protein</fullName>
    </submittedName>
</protein>
<evidence type="ECO:0000313" key="1">
    <source>
        <dbReference type="EMBL" id="MPN15081.1"/>
    </source>
</evidence>
<dbReference type="AlphaFoldDB" id="A0A645FL10"/>
<proteinExistence type="predicted"/>